<evidence type="ECO:0008006" key="3">
    <source>
        <dbReference type="Google" id="ProtNLM"/>
    </source>
</evidence>
<dbReference type="EMBL" id="JACJSI010000044">
    <property type="protein sequence ID" value="MBD2531899.1"/>
    <property type="molecule type" value="Genomic_DNA"/>
</dbReference>
<keyword evidence="2" id="KW-1185">Reference proteome</keyword>
<dbReference type="Proteomes" id="UP000623440">
    <property type="component" value="Unassembled WGS sequence"/>
</dbReference>
<accession>A0ABR8DTQ2</accession>
<evidence type="ECO:0000313" key="2">
    <source>
        <dbReference type="Proteomes" id="UP000623440"/>
    </source>
</evidence>
<proteinExistence type="predicted"/>
<evidence type="ECO:0000313" key="1">
    <source>
        <dbReference type="EMBL" id="MBD2531899.1"/>
    </source>
</evidence>
<reference evidence="1 2" key="1">
    <citation type="journal article" date="2020" name="ISME J.">
        <title>Comparative genomics reveals insights into cyanobacterial evolution and habitat adaptation.</title>
        <authorList>
            <person name="Chen M.Y."/>
            <person name="Teng W.K."/>
            <person name="Zhao L."/>
            <person name="Hu C.X."/>
            <person name="Zhou Y.K."/>
            <person name="Han B.P."/>
            <person name="Song L.R."/>
            <person name="Shu W.S."/>
        </authorList>
    </citation>
    <scope>NUCLEOTIDE SEQUENCE [LARGE SCALE GENOMIC DNA]</scope>
    <source>
        <strain evidence="1 2">FACHB-838</strain>
    </source>
</reference>
<sequence length="142" mass="16825">MMAMCFWKNSHHWSSHPSRRKRDFPQVVIRVAYFKTINWVGFNFCKYHAAAVEIFRRLPPSERFFYEITPNCYTKFKVWCVDGKHFKYVLTKLYSYADIEVEFVISPYRKGLVVPEAFALLGLTFYERGVKAEVQGCRGAEE</sequence>
<comment type="caution">
    <text evidence="1">The sequence shown here is derived from an EMBL/GenBank/DDBJ whole genome shotgun (WGS) entry which is preliminary data.</text>
</comment>
<gene>
    <name evidence="1" type="ORF">H6G97_20845</name>
</gene>
<organism evidence="1 2">
    <name type="scientific">Nostoc flagelliforme FACHB-838</name>
    <dbReference type="NCBI Taxonomy" id="2692904"/>
    <lineage>
        <taxon>Bacteria</taxon>
        <taxon>Bacillati</taxon>
        <taxon>Cyanobacteriota</taxon>
        <taxon>Cyanophyceae</taxon>
        <taxon>Nostocales</taxon>
        <taxon>Nostocaceae</taxon>
        <taxon>Nostoc</taxon>
    </lineage>
</organism>
<name>A0ABR8DTQ2_9NOSO</name>
<protein>
    <recommendedName>
        <fullName evidence="3">Transposase</fullName>
    </recommendedName>
</protein>